<evidence type="ECO:0000313" key="3">
    <source>
        <dbReference type="RefSeq" id="XP_039117116.1"/>
    </source>
</evidence>
<name>A0AB40AQ71_DIOCR</name>
<dbReference type="InterPro" id="IPR016123">
    <property type="entry name" value="Mog1/PsbP_a/b/a-sand"/>
</dbReference>
<accession>A0AB40AQ71</accession>
<organism evidence="2 3">
    <name type="scientific">Dioscorea cayennensis subsp. rotundata</name>
    <name type="common">White Guinea yam</name>
    <name type="synonym">Dioscorea rotundata</name>
    <dbReference type="NCBI Taxonomy" id="55577"/>
    <lineage>
        <taxon>Eukaryota</taxon>
        <taxon>Viridiplantae</taxon>
        <taxon>Streptophyta</taxon>
        <taxon>Embryophyta</taxon>
        <taxon>Tracheophyta</taxon>
        <taxon>Spermatophyta</taxon>
        <taxon>Magnoliopsida</taxon>
        <taxon>Liliopsida</taxon>
        <taxon>Dioscoreales</taxon>
        <taxon>Dioscoreaceae</taxon>
        <taxon>Dioscorea</taxon>
    </lineage>
</organism>
<dbReference type="GO" id="GO:0015979">
    <property type="term" value="P:photosynthesis"/>
    <property type="evidence" value="ECO:0007669"/>
    <property type="project" value="InterPro"/>
</dbReference>
<evidence type="ECO:0000259" key="1">
    <source>
        <dbReference type="Pfam" id="PF01789"/>
    </source>
</evidence>
<reference evidence="3" key="1">
    <citation type="submission" date="2025-08" db="UniProtKB">
        <authorList>
            <consortium name="RefSeq"/>
        </authorList>
    </citation>
    <scope>IDENTIFICATION</scope>
</reference>
<sequence length="221" mass="24634">MTTHLLLRRCCAPPAIAGVRRPDRRRSLNPPIIPNIWRRRTLILLSLSPIPTLIPVAAQPSPEDLKPYADRAEGFELLVPEAWTKVEKAGATALFEEKGKGSNNIGVVVNPVRLSSLRDFGSPEFVAEKLIQAERKKESTRAAEIVKVGERSNEDGIPVYEFEYVLDSTRGGIKRIFSAAFVASKKLYLLNISHSDPPESPLDDHTRFLLESVLRSFDTAH</sequence>
<dbReference type="PANTHER" id="PTHR31407:SF3">
    <property type="entry name" value="PSBP DOMAIN-CONTAINING PROTEIN 2, CHLOROPLASTIC"/>
    <property type="match status" value="1"/>
</dbReference>
<dbReference type="PANTHER" id="PTHR31407">
    <property type="match status" value="1"/>
</dbReference>
<protein>
    <submittedName>
        <fullName evidence="3">PsbP domain-containing protein 2, chloroplastic</fullName>
    </submittedName>
</protein>
<evidence type="ECO:0000313" key="2">
    <source>
        <dbReference type="Proteomes" id="UP001515500"/>
    </source>
</evidence>
<proteinExistence type="predicted"/>
<dbReference type="Proteomes" id="UP001515500">
    <property type="component" value="Chromosome 25"/>
</dbReference>
<dbReference type="InterPro" id="IPR002683">
    <property type="entry name" value="PsbP_C"/>
</dbReference>
<dbReference type="GeneID" id="120252964"/>
<dbReference type="Gene3D" id="3.40.1000.10">
    <property type="entry name" value="Mog1/PsbP, alpha/beta/alpha sandwich"/>
    <property type="match status" value="1"/>
</dbReference>
<feature type="domain" description="PsbP C-terminal" evidence="1">
    <location>
        <begin position="64"/>
        <end position="218"/>
    </location>
</feature>
<keyword evidence="2" id="KW-1185">Reference proteome</keyword>
<dbReference type="AlphaFoldDB" id="A0AB40AQ71"/>
<dbReference type="RefSeq" id="XP_039117116.1">
    <property type="nucleotide sequence ID" value="XM_039261182.1"/>
</dbReference>
<dbReference type="Pfam" id="PF01789">
    <property type="entry name" value="PsbP"/>
    <property type="match status" value="1"/>
</dbReference>
<gene>
    <name evidence="3" type="primary">LOC120252964</name>
</gene>
<dbReference type="GO" id="GO:0005509">
    <property type="term" value="F:calcium ion binding"/>
    <property type="evidence" value="ECO:0007669"/>
    <property type="project" value="InterPro"/>
</dbReference>
<dbReference type="GO" id="GO:0019898">
    <property type="term" value="C:extrinsic component of membrane"/>
    <property type="evidence" value="ECO:0007669"/>
    <property type="project" value="InterPro"/>
</dbReference>
<dbReference type="GO" id="GO:0009654">
    <property type="term" value="C:photosystem II oxygen evolving complex"/>
    <property type="evidence" value="ECO:0007669"/>
    <property type="project" value="InterPro"/>
</dbReference>
<dbReference type="NCBIfam" id="NF040946">
    <property type="entry name" value="PSII_PsbP"/>
    <property type="match status" value="1"/>
</dbReference>
<dbReference type="SUPFAM" id="SSF55724">
    <property type="entry name" value="Mog1p/PsbP-like"/>
    <property type="match status" value="1"/>
</dbReference>